<proteinExistence type="inferred from homology"/>
<evidence type="ECO:0000256" key="2">
    <source>
        <dbReference type="ARBA" id="ARBA00001913"/>
    </source>
</evidence>
<dbReference type="GO" id="GO:0016052">
    <property type="term" value="P:carbohydrate catabolic process"/>
    <property type="evidence" value="ECO:0007669"/>
    <property type="project" value="InterPro"/>
</dbReference>
<evidence type="ECO:0000256" key="17">
    <source>
        <dbReference type="RuleBase" id="RU361134"/>
    </source>
</evidence>
<dbReference type="VEuPathDB" id="FungiDB:PABG_01054"/>
<dbReference type="Proteomes" id="UP000242814">
    <property type="component" value="Unassembled WGS sequence"/>
</dbReference>
<dbReference type="EMBL" id="LZYO01000518">
    <property type="protein sequence ID" value="ODH13322.1"/>
    <property type="molecule type" value="Genomic_DNA"/>
</dbReference>
<feature type="active site" description="Nucleophile" evidence="12">
    <location>
        <position position="226"/>
    </location>
</feature>
<feature type="binding site" evidence="15">
    <location>
        <position position="315"/>
    </location>
    <ligand>
        <name>substrate</name>
    </ligand>
</feature>
<evidence type="ECO:0000256" key="4">
    <source>
        <dbReference type="ARBA" id="ARBA00012595"/>
    </source>
</evidence>
<feature type="disulfide bond" evidence="14">
    <location>
        <begin position="46"/>
        <end position="54"/>
    </location>
</feature>
<dbReference type="FunFam" id="3.20.20.80:FF:000120">
    <property type="entry name" value="Alpha-amylase A"/>
    <property type="match status" value="1"/>
</dbReference>
<dbReference type="SUPFAM" id="SSF51011">
    <property type="entry name" value="Glycosyl hydrolase domain"/>
    <property type="match status" value="1"/>
</dbReference>
<keyword evidence="11 17" id="KW-0326">Glycosidase</keyword>
<reference evidence="20 21" key="1">
    <citation type="submission" date="2016-06" db="EMBL/GenBank/DDBJ databases">
        <authorList>
            <person name="Kjaerup R.B."/>
            <person name="Dalgaard T.S."/>
            <person name="Juul-Madsen H.R."/>
        </authorList>
    </citation>
    <scope>NUCLEOTIDE SEQUENCE [LARGE SCALE GENOMIC DNA]</scope>
    <source>
        <strain evidence="20 21">Pb300</strain>
    </source>
</reference>
<feature type="binding site" evidence="15">
    <location>
        <position position="224"/>
    </location>
    <ligand>
        <name>substrate</name>
    </ligand>
</feature>
<keyword evidence="7" id="KW-0106">Calcium</keyword>
<evidence type="ECO:0000313" key="20">
    <source>
        <dbReference type="EMBL" id="ODH13322.1"/>
    </source>
</evidence>
<name>A0A1D2J4T6_PARBR</name>
<keyword evidence="5" id="KW-0479">Metal-binding</keyword>
<dbReference type="InterPro" id="IPR017853">
    <property type="entry name" value="GH"/>
</dbReference>
<comment type="caution">
    <text evidence="20">The sequence shown here is derived from an EMBL/GenBank/DDBJ whole genome shotgun (WGS) entry which is preliminary data.</text>
</comment>
<dbReference type="PANTHER" id="PTHR10357">
    <property type="entry name" value="ALPHA-AMYLASE FAMILY MEMBER"/>
    <property type="match status" value="1"/>
</dbReference>
<gene>
    <name evidence="20" type="ORF">ACO22_07378</name>
</gene>
<feature type="binding site" evidence="15">
    <location>
        <position position="99"/>
    </location>
    <ligand>
        <name>substrate</name>
    </ligand>
</feature>
<evidence type="ECO:0000256" key="18">
    <source>
        <dbReference type="SAM" id="SignalP"/>
    </source>
</evidence>
<evidence type="ECO:0000256" key="11">
    <source>
        <dbReference type="ARBA" id="ARBA00023295"/>
    </source>
</evidence>
<keyword evidence="10 17" id="KW-0119">Carbohydrate metabolism</keyword>
<comment type="cofactor">
    <cofactor evidence="2">
        <name>Ca(2+)</name>
        <dbReference type="ChEBI" id="CHEBI:29108"/>
    </cofactor>
</comment>
<evidence type="ECO:0000256" key="9">
    <source>
        <dbReference type="ARBA" id="ARBA00023180"/>
    </source>
</evidence>
<comment type="catalytic activity">
    <reaction evidence="1 17">
        <text>Endohydrolysis of (1-&gt;4)-alpha-D-glucosidic linkages in polysaccharides containing three or more (1-&gt;4)-alpha-linked D-glucose units.</text>
        <dbReference type="EC" id="3.2.1.1"/>
    </reaction>
</comment>
<protein>
    <recommendedName>
        <fullName evidence="4 17">Alpha-amylase</fullName>
        <ecNumber evidence="4 17">3.2.1.1</ecNumber>
    </recommendedName>
</protein>
<keyword evidence="9" id="KW-0325">Glycoprotein</keyword>
<dbReference type="InterPro" id="IPR013780">
    <property type="entry name" value="Glyco_hydro_b"/>
</dbReference>
<evidence type="ECO:0000256" key="8">
    <source>
        <dbReference type="ARBA" id="ARBA00023157"/>
    </source>
</evidence>
<feature type="chain" id="PRO_5008902256" description="Alpha-amylase" evidence="18">
    <location>
        <begin position="17"/>
        <end position="532"/>
    </location>
</feature>
<dbReference type="Gene3D" id="3.20.20.80">
    <property type="entry name" value="Glycosidases"/>
    <property type="match status" value="1"/>
</dbReference>
<feature type="disulfide bond" evidence="14">
    <location>
        <begin position="260"/>
        <end position="301"/>
    </location>
</feature>
<dbReference type="GO" id="GO:0005509">
    <property type="term" value="F:calcium ion binding"/>
    <property type="evidence" value="ECO:0007669"/>
    <property type="project" value="InterPro"/>
</dbReference>
<evidence type="ECO:0000256" key="15">
    <source>
        <dbReference type="PIRSR" id="PIRSR001024-5"/>
    </source>
</evidence>
<dbReference type="GO" id="GO:0004556">
    <property type="term" value="F:alpha-amylase activity"/>
    <property type="evidence" value="ECO:0007669"/>
    <property type="project" value="UniProtKB-UniRule"/>
</dbReference>
<feature type="disulfide bond" evidence="14">
    <location>
        <begin position="170"/>
        <end position="184"/>
    </location>
</feature>
<organism evidence="20 21">
    <name type="scientific">Paracoccidioides brasiliensis</name>
    <dbReference type="NCBI Taxonomy" id="121759"/>
    <lineage>
        <taxon>Eukaryota</taxon>
        <taxon>Fungi</taxon>
        <taxon>Dikarya</taxon>
        <taxon>Ascomycota</taxon>
        <taxon>Pezizomycotina</taxon>
        <taxon>Eurotiomycetes</taxon>
        <taxon>Eurotiomycetidae</taxon>
        <taxon>Onygenales</taxon>
        <taxon>Ajellomycetaceae</taxon>
        <taxon>Paracoccidioides</taxon>
    </lineage>
</organism>
<evidence type="ECO:0000256" key="7">
    <source>
        <dbReference type="ARBA" id="ARBA00022837"/>
    </source>
</evidence>
<accession>A0A1D2J4T6</accession>
<dbReference type="VEuPathDB" id="FungiDB:PADG_04432"/>
<dbReference type="SUPFAM" id="SSF51445">
    <property type="entry name" value="(Trans)glycosidases"/>
    <property type="match status" value="1"/>
</dbReference>
<feature type="disulfide bond" evidence="14">
    <location>
        <begin position="457"/>
        <end position="492"/>
    </location>
</feature>
<evidence type="ECO:0000256" key="6">
    <source>
        <dbReference type="ARBA" id="ARBA00022801"/>
    </source>
</evidence>
<dbReference type="AlphaFoldDB" id="A0A1D2J4T6"/>
<evidence type="ECO:0000256" key="3">
    <source>
        <dbReference type="ARBA" id="ARBA00008061"/>
    </source>
</evidence>
<evidence type="ECO:0000313" key="21">
    <source>
        <dbReference type="Proteomes" id="UP000242814"/>
    </source>
</evidence>
<evidence type="ECO:0000256" key="5">
    <source>
        <dbReference type="ARBA" id="ARBA00022723"/>
    </source>
</evidence>
<evidence type="ECO:0000256" key="12">
    <source>
        <dbReference type="PIRSR" id="PIRSR001024-1"/>
    </source>
</evidence>
<dbReference type="EC" id="3.2.1.1" evidence="4 17"/>
<evidence type="ECO:0000256" key="1">
    <source>
        <dbReference type="ARBA" id="ARBA00000548"/>
    </source>
</evidence>
<dbReference type="InterPro" id="IPR006047">
    <property type="entry name" value="GH13_cat_dom"/>
</dbReference>
<dbReference type="InterPro" id="IPR015340">
    <property type="entry name" value="A_amylase_C_dom"/>
</dbReference>
<dbReference type="CDD" id="cd11319">
    <property type="entry name" value="AmyAc_euk_AmyA"/>
    <property type="match status" value="1"/>
</dbReference>
<evidence type="ECO:0000259" key="19">
    <source>
        <dbReference type="SMART" id="SM00642"/>
    </source>
</evidence>
<evidence type="ECO:0000256" key="16">
    <source>
        <dbReference type="RuleBase" id="RU003615"/>
    </source>
</evidence>
<sequence>MLRLFILCYLAGLALAADTVDWKSRSIYQVLTDRFARTDGSTSAKCETSENLYCGGSWRGIISKLDYIKGMGFSAIMISPVSKNVEGRVSYGEAYHGYWVQDLYQLNEHFGTHEDLLDLGKEVHKRGMYLMVDIVINNMAFITNGRNPATAVDYSVLNPFNLQRYYHPYCKIKDWNNYDEAQKCWIGDDIVALPDLNTESEEVTQMMEAWIKEFVANYSIDGIRIDAAKHVGTEYLKKVAKASGVFATGEVFESDVNIACSYQNYIPSIPNYPVYFAMIKAFTAGNITALNDELSTVKTVCRDTSALVTFSENHDLPRFPSYVHDLSLAKNVLTFTILSDGIPSYYQGQELHFSGSDTPANREALWLSQYNTEHTLYQLTSILNKFRSHVILTDSGYLTSSSYSIYRDGSSMAIHKGTNGRHVIVVYSTQGENGGDYILNLGISYTPGLIVTEILSCKNYSIGWPGSLGVEMTKGLPMVFYPAHLMAGSGLCGASNVSAPVKGKKTGESTSLRSGLTGWSVMLVAGFVVLLL</sequence>
<dbReference type="Pfam" id="PF09260">
    <property type="entry name" value="A_amylase_dom_C"/>
    <property type="match status" value="1"/>
</dbReference>
<comment type="similarity">
    <text evidence="3 16">Belongs to the glycosyl hydrolase 13 family.</text>
</comment>
<dbReference type="PIRSF" id="PIRSF001024">
    <property type="entry name" value="Alph-amyl_fung"/>
    <property type="match status" value="1"/>
</dbReference>
<feature type="active site" description="Proton donor" evidence="12">
    <location>
        <position position="250"/>
    </location>
</feature>
<dbReference type="PRINTS" id="PR00110">
    <property type="entry name" value="ALPHAAMYLASE"/>
</dbReference>
<evidence type="ECO:0000256" key="13">
    <source>
        <dbReference type="PIRSR" id="PIRSR001024-2"/>
    </source>
</evidence>
<evidence type="ECO:0000256" key="10">
    <source>
        <dbReference type="ARBA" id="ARBA00023277"/>
    </source>
</evidence>
<dbReference type="Pfam" id="PF00128">
    <property type="entry name" value="Alpha-amylase"/>
    <property type="match status" value="1"/>
</dbReference>
<dbReference type="InterPro" id="IPR006046">
    <property type="entry name" value="Alpha_amylase"/>
</dbReference>
<feature type="domain" description="Glycosyl hydrolase family 13 catalytic" evidence="19">
    <location>
        <begin position="29"/>
        <end position="387"/>
    </location>
</feature>
<dbReference type="InterPro" id="IPR013777">
    <property type="entry name" value="A-amylase-like"/>
</dbReference>
<dbReference type="Gene3D" id="2.60.40.1180">
    <property type="entry name" value="Golgi alpha-mannosidase II"/>
    <property type="match status" value="1"/>
</dbReference>
<keyword evidence="18" id="KW-0732">Signal</keyword>
<dbReference type="SMART" id="SM00642">
    <property type="entry name" value="Aamy"/>
    <property type="match status" value="1"/>
</dbReference>
<keyword evidence="6 17" id="KW-0378">Hydrolase</keyword>
<feature type="binding site" evidence="15">
    <location>
        <position position="362"/>
    </location>
    <ligand>
        <name>substrate</name>
    </ligand>
</feature>
<feature type="site" description="Transition state stabilizer" evidence="13">
    <location>
        <position position="315"/>
    </location>
</feature>
<evidence type="ECO:0000256" key="14">
    <source>
        <dbReference type="PIRSR" id="PIRSR001024-4"/>
    </source>
</evidence>
<dbReference type="PANTHER" id="PTHR10357:SF218">
    <property type="entry name" value="ALPHA-AMYLASE"/>
    <property type="match status" value="1"/>
</dbReference>
<feature type="signal peptide" evidence="18">
    <location>
        <begin position="1"/>
        <end position="16"/>
    </location>
</feature>
<keyword evidence="8 14" id="KW-1015">Disulfide bond</keyword>